<feature type="modified residue" description="4-aspartylphosphate" evidence="2">
    <location>
        <position position="56"/>
    </location>
</feature>
<dbReference type="Proteomes" id="UP000069135">
    <property type="component" value="Chromosome"/>
</dbReference>
<dbReference type="PANTHER" id="PTHR44591:SF3">
    <property type="entry name" value="RESPONSE REGULATORY DOMAIN-CONTAINING PROTEIN"/>
    <property type="match status" value="1"/>
</dbReference>
<accession>A0A0S1SUG6</accession>
<evidence type="ECO:0000256" key="2">
    <source>
        <dbReference type="PROSITE-ProRule" id="PRU00169"/>
    </source>
</evidence>
<dbReference type="AlphaFoldDB" id="A0A0S1SGD5"/>
<protein>
    <submittedName>
        <fullName evidence="4">Two-component system, NtrC family, response regulator AtoC</fullName>
    </submittedName>
</protein>
<proteinExistence type="predicted"/>
<dbReference type="STRING" id="1735162.PeribacterB2_0289"/>
<dbReference type="GO" id="GO:0000160">
    <property type="term" value="P:phosphorelay signal transduction system"/>
    <property type="evidence" value="ECO:0007669"/>
    <property type="project" value="InterPro"/>
</dbReference>
<reference evidence="5" key="1">
    <citation type="submission" date="2015-10" db="EMBL/GenBank/DDBJ databases">
        <title>Analysis of five complete genome sequences for members of the class Peribacteria in the recently recognized Peregrinibacteria bacterial phylum.</title>
        <authorList>
            <person name="Anantharaman K."/>
            <person name="Brown C.T."/>
            <person name="Burstein D."/>
            <person name="Castelle C.J."/>
            <person name="Probst A.J."/>
            <person name="Thomas B.C."/>
            <person name="Williams K.H."/>
            <person name="Banfield J.F."/>
        </authorList>
    </citation>
    <scope>NUCLEOTIDE SEQUENCE [LARGE SCALE GENOMIC DNA]</scope>
</reference>
<dbReference type="InterPro" id="IPR050595">
    <property type="entry name" value="Bact_response_regulator"/>
</dbReference>
<dbReference type="Pfam" id="PF00072">
    <property type="entry name" value="Response_reg"/>
    <property type="match status" value="1"/>
</dbReference>
<name>A0A0S1SGD5_9BACT</name>
<gene>
    <name evidence="4" type="ORF">PeribacterD1_0289</name>
</gene>
<organism evidence="4 5">
    <name type="scientific">Candidatus Peribacter riflensis</name>
    <dbReference type="NCBI Taxonomy" id="1735162"/>
    <lineage>
        <taxon>Bacteria</taxon>
        <taxon>Candidatus Peregrinibacteriota</taxon>
        <taxon>Candidatus Peribacteria</taxon>
        <taxon>Candidatus Peribacterales</taxon>
        <taxon>Candidatus Peribacteraceae</taxon>
        <taxon>Candidatus Peribacter</taxon>
    </lineage>
</organism>
<evidence type="ECO:0000313" key="5">
    <source>
        <dbReference type="Proteomes" id="UP000069135"/>
    </source>
</evidence>
<dbReference type="InterPro" id="IPR001789">
    <property type="entry name" value="Sig_transdc_resp-reg_receiver"/>
</dbReference>
<accession>A0A0S1SKK5</accession>
<dbReference type="EMBL" id="CP013065">
    <property type="protein sequence ID" value="ALM12988.1"/>
    <property type="molecule type" value="Genomic_DNA"/>
</dbReference>
<keyword evidence="1 2" id="KW-0597">Phosphoprotein</keyword>
<feature type="domain" description="Response regulatory" evidence="3">
    <location>
        <begin position="7"/>
        <end position="121"/>
    </location>
</feature>
<accession>A0A0S1SQ65</accession>
<evidence type="ECO:0000313" key="4">
    <source>
        <dbReference type="EMBL" id="ALM12988.1"/>
    </source>
</evidence>
<dbReference type="KEGG" id="prf:PeribacterA2_0289"/>
<accession>A0A0S1SGD5</accession>
<dbReference type="SMART" id="SM00448">
    <property type="entry name" value="REC"/>
    <property type="match status" value="1"/>
</dbReference>
<dbReference type="Gene3D" id="3.40.50.2300">
    <property type="match status" value="1"/>
</dbReference>
<evidence type="ECO:0000256" key="1">
    <source>
        <dbReference type="ARBA" id="ARBA00022553"/>
    </source>
</evidence>
<dbReference type="SUPFAM" id="SSF52172">
    <property type="entry name" value="CheY-like"/>
    <property type="match status" value="1"/>
</dbReference>
<reference evidence="4 5" key="2">
    <citation type="journal article" date="2016" name="PeerJ">
        <title>Analysis of five complete genome sequences for members of the class Peribacteria in the recently recognized Peregrinibacteria bacterial phylum.</title>
        <authorList>
            <person name="Anantharaman K."/>
            <person name="Brown C.T."/>
            <person name="Burstein D."/>
            <person name="Castelle C.J."/>
            <person name="Probst A.J."/>
            <person name="Thomas B.C."/>
            <person name="Williams K.H."/>
            <person name="Banfield J.F."/>
        </authorList>
    </citation>
    <scope>NUCLEOTIDE SEQUENCE [LARGE SCALE GENOMIC DNA]</scope>
    <source>
        <strain evidence="4">RIFOXYD1_FULL_PER-ii_59_16</strain>
    </source>
</reference>
<sequence length="123" mass="14050">MDKPQKHVLVAEDEAFLLSMIRSLLAKHGVRVSTARDGQEAIDSIDQDPPDLLLLDLLMPNVDGFAVLQHRKKKKLKFPVVVCTNLSDKKNIIKCNDFDVNEYLIKSDMDDDQIWNIAEKYLV</sequence>
<accession>A0A0S1SRK2</accession>
<dbReference type="PANTHER" id="PTHR44591">
    <property type="entry name" value="STRESS RESPONSE REGULATOR PROTEIN 1"/>
    <property type="match status" value="1"/>
</dbReference>
<dbReference type="CDD" id="cd00156">
    <property type="entry name" value="REC"/>
    <property type="match status" value="1"/>
</dbReference>
<dbReference type="InterPro" id="IPR011006">
    <property type="entry name" value="CheY-like_superfamily"/>
</dbReference>
<evidence type="ECO:0000259" key="3">
    <source>
        <dbReference type="PROSITE" id="PS50110"/>
    </source>
</evidence>
<dbReference type="PROSITE" id="PS50110">
    <property type="entry name" value="RESPONSE_REGULATORY"/>
    <property type="match status" value="1"/>
</dbReference>